<evidence type="ECO:0000313" key="2">
    <source>
        <dbReference type="EMBL" id="CAD6994557.1"/>
    </source>
</evidence>
<protein>
    <submittedName>
        <fullName evidence="2">(Mediterranean fruit fly) hypothetical protein</fullName>
    </submittedName>
</protein>
<sequence>MTLLSSWAKPLLLMTAIIRTMLGWRMQLQLPQLMQSNRKQKMQIPLSYAATAVPTATVTTIARTFNSKLLTQNSSAGLNNHKYNNINQQQQKKNKYSSEKYKIYFMREYAQSKLRLQQLKATTKLKVVTKSNYTPHSTEGRRPVIRPQSRRNSINYSNNHKIQNNNNNSKTNWQRRL</sequence>
<feature type="compositionally biased region" description="Low complexity" evidence="1">
    <location>
        <begin position="154"/>
        <end position="177"/>
    </location>
</feature>
<reference evidence="2" key="1">
    <citation type="submission" date="2020-11" db="EMBL/GenBank/DDBJ databases">
        <authorList>
            <person name="Whitehead M."/>
        </authorList>
    </citation>
    <scope>NUCLEOTIDE SEQUENCE</scope>
    <source>
        <strain evidence="2">EGII</strain>
    </source>
</reference>
<name>A0A811U9C4_CERCA</name>
<gene>
    <name evidence="2" type="ORF">CCAP1982_LOCUS3297</name>
</gene>
<comment type="caution">
    <text evidence="2">The sequence shown here is derived from an EMBL/GenBank/DDBJ whole genome shotgun (WGS) entry which is preliminary data.</text>
</comment>
<accession>A0A811U9C4</accession>
<evidence type="ECO:0000313" key="3">
    <source>
        <dbReference type="Proteomes" id="UP000606786"/>
    </source>
</evidence>
<dbReference type="Proteomes" id="UP000606786">
    <property type="component" value="Unassembled WGS sequence"/>
</dbReference>
<organism evidence="2 3">
    <name type="scientific">Ceratitis capitata</name>
    <name type="common">Mediterranean fruit fly</name>
    <name type="synonym">Tephritis capitata</name>
    <dbReference type="NCBI Taxonomy" id="7213"/>
    <lineage>
        <taxon>Eukaryota</taxon>
        <taxon>Metazoa</taxon>
        <taxon>Ecdysozoa</taxon>
        <taxon>Arthropoda</taxon>
        <taxon>Hexapoda</taxon>
        <taxon>Insecta</taxon>
        <taxon>Pterygota</taxon>
        <taxon>Neoptera</taxon>
        <taxon>Endopterygota</taxon>
        <taxon>Diptera</taxon>
        <taxon>Brachycera</taxon>
        <taxon>Muscomorpha</taxon>
        <taxon>Tephritoidea</taxon>
        <taxon>Tephritidae</taxon>
        <taxon>Ceratitis</taxon>
        <taxon>Ceratitis</taxon>
    </lineage>
</organism>
<dbReference type="EMBL" id="CAJHJT010000001">
    <property type="protein sequence ID" value="CAD6994557.1"/>
    <property type="molecule type" value="Genomic_DNA"/>
</dbReference>
<keyword evidence="3" id="KW-1185">Reference proteome</keyword>
<dbReference type="AlphaFoldDB" id="A0A811U9C4"/>
<evidence type="ECO:0000256" key="1">
    <source>
        <dbReference type="SAM" id="MobiDB-lite"/>
    </source>
</evidence>
<proteinExistence type="predicted"/>
<feature type="region of interest" description="Disordered" evidence="1">
    <location>
        <begin position="130"/>
        <end position="177"/>
    </location>
</feature>